<dbReference type="EMBL" id="CBXF010000107">
    <property type="protein sequence ID" value="CDL84456.1"/>
    <property type="molecule type" value="Genomic_DNA"/>
</dbReference>
<evidence type="ECO:0000313" key="2">
    <source>
        <dbReference type="EMBL" id="CDL84456.1"/>
    </source>
</evidence>
<sequence length="59" mass="7098">MSYLLHRWGHKYLKILIIQLLIGLLILMPKKMCCLRILIDAQCFLIFISFHKEIKAKHF</sequence>
<keyword evidence="1" id="KW-0812">Transmembrane</keyword>
<organism evidence="2 3">
    <name type="scientific">Xenorhabdus szentirmaii DSM 16338</name>
    <dbReference type="NCBI Taxonomy" id="1427518"/>
    <lineage>
        <taxon>Bacteria</taxon>
        <taxon>Pseudomonadati</taxon>
        <taxon>Pseudomonadota</taxon>
        <taxon>Gammaproteobacteria</taxon>
        <taxon>Enterobacterales</taxon>
        <taxon>Morganellaceae</taxon>
        <taxon>Xenorhabdus</taxon>
    </lineage>
</organism>
<accession>W1J3P6</accession>
<name>W1J3P6_9GAMM</name>
<keyword evidence="1" id="KW-0472">Membrane</keyword>
<proteinExistence type="predicted"/>
<keyword evidence="3" id="KW-1185">Reference proteome</keyword>
<feature type="transmembrane region" description="Helical" evidence="1">
    <location>
        <begin position="12"/>
        <end position="28"/>
    </location>
</feature>
<keyword evidence="1" id="KW-1133">Transmembrane helix</keyword>
<protein>
    <submittedName>
        <fullName evidence="2">Uncharacterized protein</fullName>
    </submittedName>
</protein>
<gene>
    <name evidence="2" type="ORF">XSR1_470002</name>
</gene>
<reference evidence="2" key="1">
    <citation type="submission" date="2013-11" db="EMBL/GenBank/DDBJ databases">
        <title>Draft genome sequence and annotation of the entomopathogenic bacteria, Xenorhabdus cabanillasi strain JM26 and Xenorhabdus szentirmai strain DSM 16338.</title>
        <authorList>
            <person name="Gualtieri M."/>
            <person name="Ogier J.C."/>
            <person name="Pages S."/>
            <person name="Givaudan A."/>
            <person name="Gaudriault S."/>
        </authorList>
    </citation>
    <scope>NUCLEOTIDE SEQUENCE [LARGE SCALE GENOMIC DNA]</scope>
    <source>
        <strain evidence="2">DSM 16338</strain>
    </source>
</reference>
<evidence type="ECO:0000313" key="3">
    <source>
        <dbReference type="Proteomes" id="UP000019202"/>
    </source>
</evidence>
<dbReference type="AlphaFoldDB" id="W1J3P6"/>
<evidence type="ECO:0000256" key="1">
    <source>
        <dbReference type="SAM" id="Phobius"/>
    </source>
</evidence>
<comment type="caution">
    <text evidence="2">The sequence shown here is derived from an EMBL/GenBank/DDBJ whole genome shotgun (WGS) entry which is preliminary data.</text>
</comment>
<dbReference type="Proteomes" id="UP000019202">
    <property type="component" value="Unassembled WGS sequence"/>
</dbReference>